<dbReference type="EMBL" id="JAUOZU010000005">
    <property type="protein sequence ID" value="MDO6963276.1"/>
    <property type="molecule type" value="Genomic_DNA"/>
</dbReference>
<evidence type="ECO:0000313" key="4">
    <source>
        <dbReference type="EMBL" id="MDO6963276.1"/>
    </source>
</evidence>
<dbReference type="InterPro" id="IPR040853">
    <property type="entry name" value="RapA2_cadherin-like"/>
</dbReference>
<dbReference type="PANTHER" id="PTHR38340">
    <property type="entry name" value="S-LAYER PROTEIN"/>
    <property type="match status" value="1"/>
</dbReference>
<comment type="caution">
    <text evidence="4">The sequence shown here is derived from an EMBL/GenBank/DDBJ whole genome shotgun (WGS) entry which is preliminary data.</text>
</comment>
<dbReference type="PROSITE" id="PS00330">
    <property type="entry name" value="HEMOLYSIN_CALCIUM"/>
    <property type="match status" value="3"/>
</dbReference>
<keyword evidence="5" id="KW-1185">Reference proteome</keyword>
<dbReference type="InterPro" id="IPR011049">
    <property type="entry name" value="Serralysin-like_metalloprot_C"/>
</dbReference>
<dbReference type="RefSeq" id="WP_304375194.1">
    <property type="nucleotide sequence ID" value="NZ_JAUOZU010000005.1"/>
</dbReference>
<dbReference type="SUPFAM" id="SSF51120">
    <property type="entry name" value="beta-Roll"/>
    <property type="match status" value="1"/>
</dbReference>
<sequence>MANYVETLVNSFTANAQKESAVTLLADGGWIVTWSSLYQDGSDNGIYAQRYDADGEPIGAEMLVNSYTTGTQIYSGVTALEDGGWVVVWSSYGQDGDGYGTYQQRYDSDGNQIGSYELVNSYTTSHQWPSTVTGLADGGWIVTWASNGEDGSGYGIYAQRYDADGLKVGTTFSPPTYTTGNQQDPSICSLANGGWIITWSSDGADGSGLGVYQQVYDAAGNIVVAATRVNSYTASDQFGSYVTALADGGWVVSWTSNGQDGASYGAYLQRFNSAGVAVGSETRIDTVTAGSQYLTVVAALADGGWVTSWTRTSNGGNDADVYMQRYDSDGDTVGGVTLVETYTAGYQRESAITALDDGGWVITWTSQSDGSDYSVAMQRYNVYGETWTITPPKGTNATIDVLEDGQHRFAEDDFGFSDLDDDTFVSVTITSIGAEGSFRLDGATLAVGDIIAVEDIDKLVWTPDGDVNGSALATLGFKVTDSYGWTSRKSYTLTFDVLSVNDAPTATGKVLSLLEDGSLGFESDDFGFDDSDDNDLFAIRIVDVPSSGTLSLDGERVSTGSEIAADSLERLLWTPDADQNGDASATLRYRVIDDGGTDNGGTNISTTQTLTFDILSVSDAPEAEDATITIREDAAHTFEETDFGFSDRDGDIFKSLVVTAVPDSGTLSLKGVVIEAGDVIAASDIDHLSWRAEANANGTGLASLEFHVLDSGSTSRGGIIQSEIHSIRFDVDAVNDAPTAANLRLSIKEDQLLSFSSADFAYADSDGDAIASLKIVSVSGHGTLTLDGTAVADGQEIAFSEVDSLDWTPAANWQGDAAGTILYSLVDDGGTVNGGADTSAVYSITVDVDDVVDILNGTKRIDRLAGTSGRDYMFGLGGNDRLIGNDGDDRLSGGAGNDTLIGGAGNDILTGGKGADLFVFETTRNQTDLIVDFSGRKGEGDRIDLSTIDAITGYKDLMAHHLSELGSSILIEGSGGYGILLEDVARADLSKADFLF</sequence>
<reference evidence="4" key="1">
    <citation type="journal article" date="2015" name="Int. J. Syst. Evol. Microbiol.">
        <title>Rhizobium alvei sp. nov., isolated from a freshwater river.</title>
        <authorList>
            <person name="Sheu S.Y."/>
            <person name="Huang H.W."/>
            <person name="Young C.C."/>
            <person name="Chen W.M."/>
        </authorList>
    </citation>
    <scope>NUCLEOTIDE SEQUENCE</scope>
    <source>
        <strain evidence="4">TNR-22</strain>
    </source>
</reference>
<comment type="subcellular location">
    <subcellularLocation>
        <location evidence="1">Secreted</location>
    </subcellularLocation>
</comment>
<gene>
    <name evidence="4" type="ORF">Q4481_04860</name>
</gene>
<evidence type="ECO:0000259" key="3">
    <source>
        <dbReference type="Pfam" id="PF17803"/>
    </source>
</evidence>
<dbReference type="InterPro" id="IPR018511">
    <property type="entry name" value="Hemolysin-typ_Ca-bd_CS"/>
</dbReference>
<protein>
    <submittedName>
        <fullName evidence="4">Ig-like domain-containing protein</fullName>
    </submittedName>
</protein>
<feature type="domain" description="RapA2 cadherin-like" evidence="3">
    <location>
        <begin position="492"/>
        <end position="554"/>
    </location>
</feature>
<dbReference type="Pfam" id="PF00353">
    <property type="entry name" value="HemolysinCabind"/>
    <property type="match status" value="2"/>
</dbReference>
<dbReference type="Pfam" id="PF17803">
    <property type="entry name" value="Cadherin_4"/>
    <property type="match status" value="3"/>
</dbReference>
<dbReference type="InterPro" id="IPR050557">
    <property type="entry name" value="RTX_toxin/Mannuronan_C5-epim"/>
</dbReference>
<feature type="domain" description="RapA2 cadherin-like" evidence="3">
    <location>
        <begin position="727"/>
        <end position="788"/>
    </location>
</feature>
<dbReference type="Gene3D" id="2.150.10.10">
    <property type="entry name" value="Serralysin-like metalloprotease, C-terminal"/>
    <property type="match status" value="1"/>
</dbReference>
<dbReference type="PANTHER" id="PTHR38340:SF1">
    <property type="entry name" value="S-LAYER PROTEIN"/>
    <property type="match status" value="1"/>
</dbReference>
<organism evidence="4 5">
    <name type="scientific">Rhizobium alvei</name>
    <dbReference type="NCBI Taxonomy" id="1132659"/>
    <lineage>
        <taxon>Bacteria</taxon>
        <taxon>Pseudomonadati</taxon>
        <taxon>Pseudomonadota</taxon>
        <taxon>Alphaproteobacteria</taxon>
        <taxon>Hyphomicrobiales</taxon>
        <taxon>Rhizobiaceae</taxon>
        <taxon>Rhizobium/Agrobacterium group</taxon>
        <taxon>Rhizobium</taxon>
    </lineage>
</organism>
<evidence type="ECO:0000256" key="2">
    <source>
        <dbReference type="ARBA" id="ARBA00022525"/>
    </source>
</evidence>
<evidence type="ECO:0000256" key="1">
    <source>
        <dbReference type="ARBA" id="ARBA00004613"/>
    </source>
</evidence>
<dbReference type="InterPro" id="IPR001343">
    <property type="entry name" value="Hemolysn_Ca-bd"/>
</dbReference>
<accession>A0ABT8YI94</accession>
<name>A0ABT8YI94_9HYPH</name>
<dbReference type="Proteomes" id="UP001174932">
    <property type="component" value="Unassembled WGS sequence"/>
</dbReference>
<dbReference type="PRINTS" id="PR00313">
    <property type="entry name" value="CABNDNGRPT"/>
</dbReference>
<feature type="domain" description="RapA2 cadherin-like" evidence="3">
    <location>
        <begin position="608"/>
        <end position="670"/>
    </location>
</feature>
<proteinExistence type="predicted"/>
<keyword evidence="2" id="KW-0964">Secreted</keyword>
<evidence type="ECO:0000313" key="5">
    <source>
        <dbReference type="Proteomes" id="UP001174932"/>
    </source>
</evidence>
<reference evidence="4" key="2">
    <citation type="submission" date="2023-07" db="EMBL/GenBank/DDBJ databases">
        <authorList>
            <person name="Shen H."/>
        </authorList>
    </citation>
    <scope>NUCLEOTIDE SEQUENCE</scope>
    <source>
        <strain evidence="4">TNR-22</strain>
    </source>
</reference>